<keyword evidence="2" id="KW-1133">Transmembrane helix</keyword>
<keyword evidence="2" id="KW-0472">Membrane</keyword>
<gene>
    <name evidence="3" type="ORF">CYCCA115_LOCUS13526</name>
</gene>
<keyword evidence="2" id="KW-0812">Transmembrane</keyword>
<organism evidence="3 4">
    <name type="scientific">Cylindrotheca closterium</name>
    <dbReference type="NCBI Taxonomy" id="2856"/>
    <lineage>
        <taxon>Eukaryota</taxon>
        <taxon>Sar</taxon>
        <taxon>Stramenopiles</taxon>
        <taxon>Ochrophyta</taxon>
        <taxon>Bacillariophyta</taxon>
        <taxon>Bacillariophyceae</taxon>
        <taxon>Bacillariophycidae</taxon>
        <taxon>Bacillariales</taxon>
        <taxon>Bacillariaceae</taxon>
        <taxon>Cylindrotheca</taxon>
    </lineage>
</organism>
<accession>A0AAD2FT02</accession>
<comment type="caution">
    <text evidence="3">The sequence shown here is derived from an EMBL/GenBank/DDBJ whole genome shotgun (WGS) entry which is preliminary data.</text>
</comment>
<evidence type="ECO:0000256" key="2">
    <source>
        <dbReference type="SAM" id="Phobius"/>
    </source>
</evidence>
<dbReference type="Proteomes" id="UP001295423">
    <property type="component" value="Unassembled WGS sequence"/>
</dbReference>
<evidence type="ECO:0000313" key="4">
    <source>
        <dbReference type="Proteomes" id="UP001295423"/>
    </source>
</evidence>
<feature type="region of interest" description="Disordered" evidence="1">
    <location>
        <begin position="1"/>
        <end position="29"/>
    </location>
</feature>
<keyword evidence="4" id="KW-1185">Reference proteome</keyword>
<feature type="compositionally biased region" description="Basic and acidic residues" evidence="1">
    <location>
        <begin position="64"/>
        <end position="74"/>
    </location>
</feature>
<proteinExistence type="predicted"/>
<dbReference type="AlphaFoldDB" id="A0AAD2FT02"/>
<feature type="transmembrane region" description="Helical" evidence="2">
    <location>
        <begin position="189"/>
        <end position="211"/>
    </location>
</feature>
<dbReference type="EMBL" id="CAKOGP040001803">
    <property type="protein sequence ID" value="CAJ1952384.1"/>
    <property type="molecule type" value="Genomic_DNA"/>
</dbReference>
<name>A0AAD2FT02_9STRA</name>
<feature type="compositionally biased region" description="Polar residues" evidence="1">
    <location>
        <begin position="8"/>
        <end position="28"/>
    </location>
</feature>
<reference evidence="3" key="1">
    <citation type="submission" date="2023-08" db="EMBL/GenBank/DDBJ databases">
        <authorList>
            <person name="Audoor S."/>
            <person name="Bilcke G."/>
        </authorList>
    </citation>
    <scope>NUCLEOTIDE SEQUENCE</scope>
</reference>
<protein>
    <submittedName>
        <fullName evidence="3">Uncharacterized protein</fullName>
    </submittedName>
</protein>
<evidence type="ECO:0000256" key="1">
    <source>
        <dbReference type="SAM" id="MobiDB-lite"/>
    </source>
</evidence>
<sequence length="217" mass="24558">MHIVTIANKRSQSGSFSCDPNGKNSSPDAQLAKRKSFMSILHHSVDFQSLDFDHLMDTTFSLHDERHSEEKEVNQKPSGVEAIVTDSKDDANAGIEASERNNKNEGSVFKTDDIWNREIKRSHSVKTGDEEMELGRKKCIYQKEMSEGFDIEIANAGHKEVIAEGSSNHSTKHFDLKAKNTSVDQDRRLFIYFYFLLGFTVVSFVGVMAHVHSRWSS</sequence>
<feature type="region of interest" description="Disordered" evidence="1">
    <location>
        <begin position="64"/>
        <end position="86"/>
    </location>
</feature>
<evidence type="ECO:0000313" key="3">
    <source>
        <dbReference type="EMBL" id="CAJ1952384.1"/>
    </source>
</evidence>